<reference evidence="3" key="1">
    <citation type="submission" date="2015-09" db="EMBL/GenBank/DDBJ databases">
        <authorList>
            <person name="Bertelli C."/>
        </authorList>
    </citation>
    <scope>NUCLEOTIDE SEQUENCE [LARGE SCALE GENOMIC DNA]</scope>
    <source>
        <strain evidence="3">KNic</strain>
    </source>
</reference>
<keyword evidence="2" id="KW-0808">Transferase</keyword>
<dbReference type="AlphaFoldDB" id="A0A0U5J7H2"/>
<gene>
    <name evidence="2" type="ORF">PNK_0049</name>
</gene>
<evidence type="ECO:0000259" key="1">
    <source>
        <dbReference type="Pfam" id="PF00535"/>
    </source>
</evidence>
<dbReference type="PANTHER" id="PTHR43646:SF6">
    <property type="entry name" value="PRE-MYCOFACTOCIN GLYCOSYLTRANSFERASE"/>
    <property type="match status" value="1"/>
</dbReference>
<evidence type="ECO:0000313" key="2">
    <source>
        <dbReference type="EMBL" id="CUI15688.1"/>
    </source>
</evidence>
<dbReference type="InterPro" id="IPR001173">
    <property type="entry name" value="Glyco_trans_2-like"/>
</dbReference>
<sequence length="302" mass="33893">MHPSSIGVLIPTFQAAKHLPFCLPPLLQSPLKPRVLLIDSSSTDGTVEIARSMGVETIVIPQAEFNHGLTREKGRAHLGTEIVVMITQDAYATSPHMLEKLIHPLINKQASVSYARQLPHFGAGFFETFPRHFNYPSTSHIRSIDDIDTYGVYTFFCSNSCAAYLSTALDEIGGFSSVLFGEDTVAVAKLLHLKHRIAYIADAEVRHSHDYTLKQEFNRHFDIGLARHSYQHLLQSGGKDTKRGQAYVMSMLKTLGNQHPSLIPYAIIQTAIKFIGYRLGQTCTNAPLWFKRTLSSQKFYWK</sequence>
<dbReference type="PANTHER" id="PTHR43646">
    <property type="entry name" value="GLYCOSYLTRANSFERASE"/>
    <property type="match status" value="1"/>
</dbReference>
<dbReference type="CDD" id="cd00761">
    <property type="entry name" value="Glyco_tranf_GTA_type"/>
    <property type="match status" value="1"/>
</dbReference>
<keyword evidence="3" id="KW-1185">Reference proteome</keyword>
<dbReference type="RefSeq" id="WP_059059545.1">
    <property type="nucleotide sequence ID" value="NZ_LN879502.1"/>
</dbReference>
<dbReference type="PATRIC" id="fig|389348.3.peg.57"/>
<dbReference type="STRING" id="389348.PNK_0049"/>
<accession>A0A0U5J7H2</accession>
<dbReference type="SUPFAM" id="SSF53448">
    <property type="entry name" value="Nucleotide-diphospho-sugar transferases"/>
    <property type="match status" value="1"/>
</dbReference>
<evidence type="ECO:0000313" key="3">
    <source>
        <dbReference type="Proteomes" id="UP000069902"/>
    </source>
</evidence>
<proteinExistence type="predicted"/>
<dbReference type="KEGG" id="pnl:PNK_0049"/>
<dbReference type="GO" id="GO:0016740">
    <property type="term" value="F:transferase activity"/>
    <property type="evidence" value="ECO:0007669"/>
    <property type="project" value="UniProtKB-KW"/>
</dbReference>
<dbReference type="InParanoid" id="A0A0U5J7H2"/>
<dbReference type="EMBL" id="LN879502">
    <property type="protein sequence ID" value="CUI15688.1"/>
    <property type="molecule type" value="Genomic_DNA"/>
</dbReference>
<protein>
    <submittedName>
        <fullName evidence="2">Glycosyl transferase, group 2 family protein</fullName>
    </submittedName>
</protein>
<dbReference type="Proteomes" id="UP000069902">
    <property type="component" value="Chromosome cPNK"/>
</dbReference>
<dbReference type="Pfam" id="PF00535">
    <property type="entry name" value="Glycos_transf_2"/>
    <property type="match status" value="1"/>
</dbReference>
<organism evidence="2 3">
    <name type="scientific">Candidatus Protochlamydia naegleriophila</name>
    <dbReference type="NCBI Taxonomy" id="389348"/>
    <lineage>
        <taxon>Bacteria</taxon>
        <taxon>Pseudomonadati</taxon>
        <taxon>Chlamydiota</taxon>
        <taxon>Chlamydiia</taxon>
        <taxon>Parachlamydiales</taxon>
        <taxon>Parachlamydiaceae</taxon>
        <taxon>Candidatus Protochlamydia</taxon>
    </lineage>
</organism>
<dbReference type="InterPro" id="IPR029044">
    <property type="entry name" value="Nucleotide-diphossugar_trans"/>
</dbReference>
<dbReference type="Gene3D" id="3.90.550.10">
    <property type="entry name" value="Spore Coat Polysaccharide Biosynthesis Protein SpsA, Chain A"/>
    <property type="match status" value="1"/>
</dbReference>
<feature type="domain" description="Glycosyltransferase 2-like" evidence="1">
    <location>
        <begin position="8"/>
        <end position="172"/>
    </location>
</feature>
<name>A0A0U5J7H2_9BACT</name>